<feature type="transmembrane region" description="Helical" evidence="5">
    <location>
        <begin position="30"/>
        <end position="52"/>
    </location>
</feature>
<reference evidence="7 8" key="1">
    <citation type="submission" date="2017-08" db="EMBL/GenBank/DDBJ databases">
        <title>Burning lignite coal seam in the remote Altai Mountains harbors a hydrogen-driven thermophilic microbial community.</title>
        <authorList>
            <person name="Kadnikov V.V."/>
            <person name="Mardanov A.V."/>
            <person name="Ivasenko D."/>
            <person name="Beletsky A.V."/>
            <person name="Karnachuk O.V."/>
            <person name="Ravin N.V."/>
        </authorList>
    </citation>
    <scope>NUCLEOTIDE SEQUENCE [LARGE SCALE GENOMIC DNA]</scope>
    <source>
        <strain evidence="7">AL31</strain>
    </source>
</reference>
<keyword evidence="4 5" id="KW-0472">Membrane</keyword>
<evidence type="ECO:0000256" key="5">
    <source>
        <dbReference type="SAM" id="Phobius"/>
    </source>
</evidence>
<feature type="transmembrane region" description="Helical" evidence="5">
    <location>
        <begin position="136"/>
        <end position="152"/>
    </location>
</feature>
<dbReference type="EMBL" id="PEBW01000005">
    <property type="protein sequence ID" value="PTQ51399.1"/>
    <property type="molecule type" value="Genomic_DNA"/>
</dbReference>
<comment type="subcellular location">
    <subcellularLocation>
        <location evidence="1">Membrane</location>
        <topology evidence="1">Multi-pass membrane protein</topology>
    </subcellularLocation>
</comment>
<evidence type="ECO:0000256" key="1">
    <source>
        <dbReference type="ARBA" id="ARBA00004141"/>
    </source>
</evidence>
<keyword evidence="2 5" id="KW-0812">Transmembrane</keyword>
<dbReference type="InterPro" id="IPR007016">
    <property type="entry name" value="O-antigen_ligase-rel_domated"/>
</dbReference>
<feature type="transmembrane region" description="Helical" evidence="5">
    <location>
        <begin position="380"/>
        <end position="402"/>
    </location>
</feature>
<sequence length="419" mass="47237">MNLSILSPLIWSLGIYWLFGEPLTRINFSIISFSGIWTLALLLGSVGAIFAYASLKFHVLYRFFVSTGTQIHYWLLLVLHGILLLALSILGDSNNNFNITDLLSGIQQFLTWVLYGLVIFLVGVHSTLNPYFVPKLVQWLRVVFVILIPILLTNPTRSLASEIAVLGAAIHFLEPRSHMKWVWAFFTIFSIGLSGSRMANVAIILALISTYLLNFRMTQPKTWRVVIFSVFVLVIFSAVFIHTPAGTRALALLNAGLAVFDDSPEATILTQGRSAVWPDLFHHALEQPFFGFGPGTASAYAFYLTHNERFAHPHNEYLRIFHDYGAVGLITFIIFYVKLLFNSKLIAVQSPSPFLQRWSRAIWASTVVLLLLFMTDNVGFYVFVMTLHGALIGIFLSHIALLKNKKQDFELIFNKSSLK</sequence>
<organism evidence="7 8">
    <name type="scientific">Brockia lithotrophica</name>
    <dbReference type="NCBI Taxonomy" id="933949"/>
    <lineage>
        <taxon>Bacteria</taxon>
        <taxon>Bacillati</taxon>
        <taxon>Bacillota</taxon>
        <taxon>Bacilli</taxon>
        <taxon>Bacillales</taxon>
        <taxon>Bacillales Family X. Incertae Sedis</taxon>
        <taxon>Brockia</taxon>
    </lineage>
</organism>
<feature type="transmembrane region" description="Helical" evidence="5">
    <location>
        <begin position="102"/>
        <end position="124"/>
    </location>
</feature>
<dbReference type="PANTHER" id="PTHR37422">
    <property type="entry name" value="TEICHURONIC ACID BIOSYNTHESIS PROTEIN TUAE"/>
    <property type="match status" value="1"/>
</dbReference>
<dbReference type="PANTHER" id="PTHR37422:SF13">
    <property type="entry name" value="LIPOPOLYSACCHARIDE BIOSYNTHESIS PROTEIN PA4999-RELATED"/>
    <property type="match status" value="1"/>
</dbReference>
<evidence type="ECO:0000256" key="3">
    <source>
        <dbReference type="ARBA" id="ARBA00022989"/>
    </source>
</evidence>
<dbReference type="Proteomes" id="UP000244016">
    <property type="component" value="Unassembled WGS sequence"/>
</dbReference>
<accession>A0A2T5G5D7</accession>
<dbReference type="AlphaFoldDB" id="A0A2T5G5D7"/>
<feature type="transmembrane region" description="Helical" evidence="5">
    <location>
        <begin position="358"/>
        <end position="374"/>
    </location>
</feature>
<dbReference type="InterPro" id="IPR051533">
    <property type="entry name" value="WaaL-like"/>
</dbReference>
<evidence type="ECO:0000313" key="8">
    <source>
        <dbReference type="Proteomes" id="UP000244016"/>
    </source>
</evidence>
<evidence type="ECO:0000256" key="4">
    <source>
        <dbReference type="ARBA" id="ARBA00023136"/>
    </source>
</evidence>
<proteinExistence type="predicted"/>
<feature type="transmembrane region" description="Helical" evidence="5">
    <location>
        <begin position="181"/>
        <end position="213"/>
    </location>
</feature>
<comment type="caution">
    <text evidence="7">The sequence shown here is derived from an EMBL/GenBank/DDBJ whole genome shotgun (WGS) entry which is preliminary data.</text>
</comment>
<name>A0A2T5G5D7_9BACL</name>
<feature type="transmembrane region" description="Helical" evidence="5">
    <location>
        <begin position="225"/>
        <end position="245"/>
    </location>
</feature>
<evidence type="ECO:0000313" key="7">
    <source>
        <dbReference type="EMBL" id="PTQ51399.1"/>
    </source>
</evidence>
<evidence type="ECO:0000256" key="2">
    <source>
        <dbReference type="ARBA" id="ARBA00022692"/>
    </source>
</evidence>
<dbReference type="Pfam" id="PF04932">
    <property type="entry name" value="Wzy_C"/>
    <property type="match status" value="1"/>
</dbReference>
<keyword evidence="3 5" id="KW-1133">Transmembrane helix</keyword>
<protein>
    <recommendedName>
        <fullName evidence="6">O-antigen ligase-related domain-containing protein</fullName>
    </recommendedName>
</protein>
<feature type="domain" description="O-antigen ligase-related" evidence="6">
    <location>
        <begin position="184"/>
        <end position="333"/>
    </location>
</feature>
<evidence type="ECO:0000259" key="6">
    <source>
        <dbReference type="Pfam" id="PF04932"/>
    </source>
</evidence>
<feature type="transmembrane region" description="Helical" evidence="5">
    <location>
        <begin position="73"/>
        <end position="90"/>
    </location>
</feature>
<feature type="transmembrane region" description="Helical" evidence="5">
    <location>
        <begin position="317"/>
        <end position="337"/>
    </location>
</feature>
<gene>
    <name evidence="7" type="ORF">BLITH_1476</name>
</gene>
<dbReference type="GO" id="GO:0016020">
    <property type="term" value="C:membrane"/>
    <property type="evidence" value="ECO:0007669"/>
    <property type="project" value="UniProtKB-SubCell"/>
</dbReference>